<sequence>MPTEIERLDAVEPIVAGLVDGHAELVAELYRLTARIAVLERRLAGAGAGPDAGLDASAEEFRSLAQVLRQAWDAEQEVLADSVRDTLRQQVQEWTDLRARRADVQDRLASGKVARIERGRFEHDVHQLDWQIGARETAAQEAAGRLDADREAVEETWRQEAMRAGDKARGELVEVARTRVGRALAVDERMPVWFTVGLGEITAPDPTCWLDAATDLLAYRIEYGVTDPVNPLGDRPSDQSGSAAWIRRCEVFADLADRLHALRP</sequence>
<name>A0A5B2XEG7_9PSEU</name>
<reference evidence="1 2" key="2">
    <citation type="submission" date="2019-09" db="EMBL/GenBank/DDBJ databases">
        <authorList>
            <person name="Jin C."/>
        </authorList>
    </citation>
    <scope>NUCLEOTIDE SEQUENCE [LARGE SCALE GENOMIC DNA]</scope>
    <source>
        <strain evidence="1 2">AN110305</strain>
    </source>
</reference>
<dbReference type="Proteomes" id="UP000323454">
    <property type="component" value="Unassembled WGS sequence"/>
</dbReference>
<evidence type="ECO:0000313" key="1">
    <source>
        <dbReference type="EMBL" id="KAA2261340.1"/>
    </source>
</evidence>
<comment type="caution">
    <text evidence="1">The sequence shown here is derived from an EMBL/GenBank/DDBJ whole genome shotgun (WGS) entry which is preliminary data.</text>
</comment>
<reference evidence="1 2" key="1">
    <citation type="submission" date="2019-09" db="EMBL/GenBank/DDBJ databases">
        <title>Goodfellowia gen. nov., a new genus of the Pseudonocardineae related to Actinoalloteichus, containing Goodfellowia coeruleoviolacea gen. nov., comb. nov. gen. nov., comb. nov.</title>
        <authorList>
            <person name="Labeda D."/>
        </authorList>
    </citation>
    <scope>NUCLEOTIDE SEQUENCE [LARGE SCALE GENOMIC DNA]</scope>
    <source>
        <strain evidence="1 2">AN110305</strain>
    </source>
</reference>
<dbReference type="RefSeq" id="WP_149850744.1">
    <property type="nucleotide sequence ID" value="NZ_VUOB01000029.1"/>
</dbReference>
<dbReference type="OrthoDB" id="4275274at2"/>
<keyword evidence="2" id="KW-1185">Reference proteome</keyword>
<accession>A0A5B2XEG7</accession>
<gene>
    <name evidence="1" type="ORF">F0L68_18030</name>
</gene>
<protein>
    <submittedName>
        <fullName evidence="1">Uncharacterized protein</fullName>
    </submittedName>
</protein>
<evidence type="ECO:0000313" key="2">
    <source>
        <dbReference type="Proteomes" id="UP000323454"/>
    </source>
</evidence>
<dbReference type="AlphaFoldDB" id="A0A5B2XEG7"/>
<dbReference type="EMBL" id="VUOB01000029">
    <property type="protein sequence ID" value="KAA2261340.1"/>
    <property type="molecule type" value="Genomic_DNA"/>
</dbReference>
<proteinExistence type="predicted"/>
<organism evidence="1 2">
    <name type="scientific">Solihabitans fulvus</name>
    <dbReference type="NCBI Taxonomy" id="1892852"/>
    <lineage>
        <taxon>Bacteria</taxon>
        <taxon>Bacillati</taxon>
        <taxon>Actinomycetota</taxon>
        <taxon>Actinomycetes</taxon>
        <taxon>Pseudonocardiales</taxon>
        <taxon>Pseudonocardiaceae</taxon>
        <taxon>Solihabitans</taxon>
    </lineage>
</organism>